<evidence type="ECO:0000256" key="1">
    <source>
        <dbReference type="ARBA" id="ARBA00006865"/>
    </source>
</evidence>
<dbReference type="PANTHER" id="PTHR10963:SF55">
    <property type="entry name" value="GLYCOSIDE HYDROLASE FAMILY 16 PROTEIN"/>
    <property type="match status" value="1"/>
</dbReference>
<feature type="chain" id="PRO_5012866077" evidence="2">
    <location>
        <begin position="22"/>
        <end position="259"/>
    </location>
</feature>
<dbReference type="InterPro" id="IPR013320">
    <property type="entry name" value="ConA-like_dom_sf"/>
</dbReference>
<evidence type="ECO:0000313" key="4">
    <source>
        <dbReference type="EMBL" id="SKB70181.1"/>
    </source>
</evidence>
<protein>
    <submittedName>
        <fullName evidence="4">Glycosyl hydrolases family 16</fullName>
    </submittedName>
</protein>
<dbReference type="GO" id="GO:0004553">
    <property type="term" value="F:hydrolase activity, hydrolyzing O-glycosyl compounds"/>
    <property type="evidence" value="ECO:0007669"/>
    <property type="project" value="InterPro"/>
</dbReference>
<organism evidence="4 5">
    <name type="scientific">Parabacteroides chartae</name>
    <dbReference type="NCBI Taxonomy" id="1037355"/>
    <lineage>
        <taxon>Bacteria</taxon>
        <taxon>Pseudomonadati</taxon>
        <taxon>Bacteroidota</taxon>
        <taxon>Bacteroidia</taxon>
        <taxon>Bacteroidales</taxon>
        <taxon>Tannerellaceae</taxon>
        <taxon>Parabacteroides</taxon>
    </lineage>
</organism>
<evidence type="ECO:0000256" key="2">
    <source>
        <dbReference type="SAM" id="SignalP"/>
    </source>
</evidence>
<dbReference type="PANTHER" id="PTHR10963">
    <property type="entry name" value="GLYCOSYL HYDROLASE-RELATED"/>
    <property type="match status" value="1"/>
</dbReference>
<feature type="signal peptide" evidence="2">
    <location>
        <begin position="1"/>
        <end position="21"/>
    </location>
</feature>
<dbReference type="PROSITE" id="PS51762">
    <property type="entry name" value="GH16_2"/>
    <property type="match status" value="1"/>
</dbReference>
<keyword evidence="5" id="KW-1185">Reference proteome</keyword>
<comment type="similarity">
    <text evidence="1">Belongs to the glycosyl hydrolase 16 family.</text>
</comment>
<evidence type="ECO:0000259" key="3">
    <source>
        <dbReference type="PROSITE" id="PS51762"/>
    </source>
</evidence>
<sequence length="259" mass="29947">MKPFILLLFCTICLLPLQAQYNQQLKLAWSEEFNYEGLPDPAVWDYETGYIRNHEAQYYTRNKKNAYVSNGCLVITAHKEKVDTFSYTSASINTLGKMEFFRGRIEVCAKIPTGKGAWPAIWMMGTDRSSVGWPECGEIDIMENVGYDPLRIHATVHTPGSKRDPEAVIRSNSVKLNDAFSAFHVFAVEWYADRLDFFVDEKLILSYRKDDQLPEYWRFDKPHYLLLNLAVGGAWGGSQGIDNSIFPLKYYVDWVRYYN</sequence>
<dbReference type="AlphaFoldDB" id="A0A1T5DEZ6"/>
<name>A0A1T5DEZ6_9BACT</name>
<dbReference type="GO" id="GO:0005975">
    <property type="term" value="P:carbohydrate metabolic process"/>
    <property type="evidence" value="ECO:0007669"/>
    <property type="project" value="InterPro"/>
</dbReference>
<evidence type="ECO:0000313" key="5">
    <source>
        <dbReference type="Proteomes" id="UP000190852"/>
    </source>
</evidence>
<feature type="domain" description="GH16" evidence="3">
    <location>
        <begin position="33"/>
        <end position="259"/>
    </location>
</feature>
<reference evidence="5" key="1">
    <citation type="submission" date="2017-02" db="EMBL/GenBank/DDBJ databases">
        <authorList>
            <person name="Varghese N."/>
            <person name="Submissions S."/>
        </authorList>
    </citation>
    <scope>NUCLEOTIDE SEQUENCE [LARGE SCALE GENOMIC DNA]</scope>
    <source>
        <strain evidence="5">DSM 24967</strain>
    </source>
</reference>
<keyword evidence="2" id="KW-0732">Signal</keyword>
<dbReference type="InterPro" id="IPR050546">
    <property type="entry name" value="Glycosyl_Hydrlase_16"/>
</dbReference>
<dbReference type="RefSeq" id="WP_079683876.1">
    <property type="nucleotide sequence ID" value="NZ_FUYQ01000018.1"/>
</dbReference>
<dbReference type="EMBL" id="FUYQ01000018">
    <property type="protein sequence ID" value="SKB70181.1"/>
    <property type="molecule type" value="Genomic_DNA"/>
</dbReference>
<keyword evidence="4" id="KW-0378">Hydrolase</keyword>
<dbReference type="SUPFAM" id="SSF49899">
    <property type="entry name" value="Concanavalin A-like lectins/glucanases"/>
    <property type="match status" value="1"/>
</dbReference>
<accession>A0A1T5DEZ6</accession>
<dbReference type="Proteomes" id="UP000190852">
    <property type="component" value="Unassembled WGS sequence"/>
</dbReference>
<dbReference type="Gene3D" id="2.60.120.200">
    <property type="match status" value="1"/>
</dbReference>
<proteinExistence type="inferred from homology"/>
<dbReference type="InterPro" id="IPR000757">
    <property type="entry name" value="Beta-glucanase-like"/>
</dbReference>
<dbReference type="Pfam" id="PF00722">
    <property type="entry name" value="Glyco_hydro_16"/>
    <property type="match status" value="1"/>
</dbReference>
<gene>
    <name evidence="4" type="ORF">SAMN05660349_02420</name>
</gene>
<dbReference type="CDD" id="cd08023">
    <property type="entry name" value="GH16_laminarinase_like"/>
    <property type="match status" value="1"/>
</dbReference>